<evidence type="ECO:0000313" key="10">
    <source>
        <dbReference type="EMBL" id="KAJ5404413.1"/>
    </source>
</evidence>
<feature type="transmembrane region" description="Helical" evidence="9">
    <location>
        <begin position="131"/>
        <end position="149"/>
    </location>
</feature>
<feature type="region of interest" description="Disordered" evidence="8">
    <location>
        <begin position="469"/>
        <end position="493"/>
    </location>
</feature>
<feature type="compositionally biased region" description="Polar residues" evidence="8">
    <location>
        <begin position="10"/>
        <end position="24"/>
    </location>
</feature>
<dbReference type="AlphaFoldDB" id="A0A9X0BCA0"/>
<accession>A0A9X0BCA0</accession>
<evidence type="ECO:0000256" key="1">
    <source>
        <dbReference type="ARBA" id="ARBA00004651"/>
    </source>
</evidence>
<dbReference type="GO" id="GO:0005254">
    <property type="term" value="F:chloride channel activity"/>
    <property type="evidence" value="ECO:0007669"/>
    <property type="project" value="InterPro"/>
</dbReference>
<feature type="transmembrane region" description="Helical" evidence="9">
    <location>
        <begin position="338"/>
        <end position="359"/>
    </location>
</feature>
<sequence>MSDNEGPVASDNNRPTHTLNSTGARQKENADSPDAQSGSAKEWESFGRASRRPSFLDNLADSRDSQFHVEDRSELERYFHGPRNMTQHSKWPIVMRVQGSIMPQLIIPLLIVGGWATLITCMSHFYHDLGINNILLTVLGFLVGLSLSFRGSTAYERWADGRKYWASLIQTSRNLARIIWVHIDEREEEGNVDLLRKLSALNLILAFAVALKHKLRFEPDVAYEDLAGLIGHLDTFALDAHDRETLNPHQKTPWKSMGEYLSLSFAKSNPRKLIKRSKKPLGHLPAEILVHLSSYVDSCVKNGTLSLAQFQGQTMALIASLNEILTGTERVLDTPLPAAYSIAIAQISWIYVMLLPFQLYKFLDWTTIPASMVAAYIIIGLLTIGSEIENPFGHDVNDLPLTSYCRQIAKELDIITASTAPDVEEFMTRPKNLVLFPLSQAGYPTWKNRSREDIRAALRAKFVANPSQNPAIAGSNRSTRTTSFSTRQTMESV</sequence>
<evidence type="ECO:0000313" key="11">
    <source>
        <dbReference type="Proteomes" id="UP001147747"/>
    </source>
</evidence>
<feature type="transmembrane region" description="Helical" evidence="9">
    <location>
        <begin position="105"/>
        <end position="125"/>
    </location>
</feature>
<dbReference type="OrthoDB" id="1368at2759"/>
<keyword evidence="6" id="KW-0406">Ion transport</keyword>
<dbReference type="PANTHER" id="PTHR33281">
    <property type="entry name" value="UPF0187 PROTEIN YNEE"/>
    <property type="match status" value="1"/>
</dbReference>
<protein>
    <submittedName>
        <fullName evidence="10">Uncharacterized protein</fullName>
    </submittedName>
</protein>
<keyword evidence="5 9" id="KW-1133">Transmembrane helix</keyword>
<evidence type="ECO:0000256" key="8">
    <source>
        <dbReference type="SAM" id="MobiDB-lite"/>
    </source>
</evidence>
<dbReference type="InterPro" id="IPR044669">
    <property type="entry name" value="YneE/VCCN1/2-like"/>
</dbReference>
<evidence type="ECO:0000256" key="6">
    <source>
        <dbReference type="ARBA" id="ARBA00023065"/>
    </source>
</evidence>
<dbReference type="Pfam" id="PF25539">
    <property type="entry name" value="Bestrophin_2"/>
    <property type="match status" value="1"/>
</dbReference>
<dbReference type="EMBL" id="JAPZBU010000005">
    <property type="protein sequence ID" value="KAJ5404413.1"/>
    <property type="molecule type" value="Genomic_DNA"/>
</dbReference>
<evidence type="ECO:0000256" key="7">
    <source>
        <dbReference type="ARBA" id="ARBA00023136"/>
    </source>
</evidence>
<keyword evidence="7 9" id="KW-0472">Membrane</keyword>
<evidence type="ECO:0000256" key="5">
    <source>
        <dbReference type="ARBA" id="ARBA00022989"/>
    </source>
</evidence>
<comment type="caution">
    <text evidence="10">The sequence shown here is derived from an EMBL/GenBank/DDBJ whole genome shotgun (WGS) entry which is preliminary data.</text>
</comment>
<keyword evidence="4 9" id="KW-0812">Transmembrane</keyword>
<evidence type="ECO:0000256" key="2">
    <source>
        <dbReference type="ARBA" id="ARBA00022448"/>
    </source>
</evidence>
<keyword evidence="11" id="KW-1185">Reference proteome</keyword>
<evidence type="ECO:0000256" key="3">
    <source>
        <dbReference type="ARBA" id="ARBA00022475"/>
    </source>
</evidence>
<evidence type="ECO:0000256" key="9">
    <source>
        <dbReference type="SAM" id="Phobius"/>
    </source>
</evidence>
<gene>
    <name evidence="10" type="ORF">N7509_004284</name>
</gene>
<feature type="region of interest" description="Disordered" evidence="8">
    <location>
        <begin position="1"/>
        <end position="49"/>
    </location>
</feature>
<feature type="transmembrane region" description="Helical" evidence="9">
    <location>
        <begin position="365"/>
        <end position="384"/>
    </location>
</feature>
<dbReference type="GeneID" id="81367901"/>
<dbReference type="GO" id="GO:0005886">
    <property type="term" value="C:plasma membrane"/>
    <property type="evidence" value="ECO:0007669"/>
    <property type="project" value="UniProtKB-SubCell"/>
</dbReference>
<evidence type="ECO:0000256" key="4">
    <source>
        <dbReference type="ARBA" id="ARBA00022692"/>
    </source>
</evidence>
<name>A0A9X0BCA0_9EURO</name>
<dbReference type="Proteomes" id="UP001147747">
    <property type="component" value="Unassembled WGS sequence"/>
</dbReference>
<comment type="subcellular location">
    <subcellularLocation>
        <location evidence="1">Cell membrane</location>
        <topology evidence="1">Multi-pass membrane protein</topology>
    </subcellularLocation>
</comment>
<reference evidence="10" key="2">
    <citation type="journal article" date="2023" name="IMA Fungus">
        <title>Comparative genomic study of the Penicillium genus elucidates a diverse pangenome and 15 lateral gene transfer events.</title>
        <authorList>
            <person name="Petersen C."/>
            <person name="Sorensen T."/>
            <person name="Nielsen M.R."/>
            <person name="Sondergaard T.E."/>
            <person name="Sorensen J.L."/>
            <person name="Fitzpatrick D.A."/>
            <person name="Frisvad J.C."/>
            <person name="Nielsen K.L."/>
        </authorList>
    </citation>
    <scope>NUCLEOTIDE SEQUENCE</scope>
    <source>
        <strain evidence="10">IBT 29677</strain>
    </source>
</reference>
<keyword evidence="2" id="KW-0813">Transport</keyword>
<proteinExistence type="predicted"/>
<organism evidence="10 11">
    <name type="scientific">Penicillium cosmopolitanum</name>
    <dbReference type="NCBI Taxonomy" id="1131564"/>
    <lineage>
        <taxon>Eukaryota</taxon>
        <taxon>Fungi</taxon>
        <taxon>Dikarya</taxon>
        <taxon>Ascomycota</taxon>
        <taxon>Pezizomycotina</taxon>
        <taxon>Eurotiomycetes</taxon>
        <taxon>Eurotiomycetidae</taxon>
        <taxon>Eurotiales</taxon>
        <taxon>Aspergillaceae</taxon>
        <taxon>Penicillium</taxon>
    </lineage>
</organism>
<dbReference type="PANTHER" id="PTHR33281:SF19">
    <property type="entry name" value="VOLTAGE-DEPENDENT ANION CHANNEL-FORMING PROTEIN YNEE"/>
    <property type="match status" value="1"/>
</dbReference>
<keyword evidence="3" id="KW-1003">Cell membrane</keyword>
<dbReference type="RefSeq" id="XP_056491655.1">
    <property type="nucleotide sequence ID" value="XM_056628921.1"/>
</dbReference>
<feature type="compositionally biased region" description="Low complexity" evidence="8">
    <location>
        <begin position="477"/>
        <end position="493"/>
    </location>
</feature>
<reference evidence="10" key="1">
    <citation type="submission" date="2022-12" db="EMBL/GenBank/DDBJ databases">
        <authorList>
            <person name="Petersen C."/>
        </authorList>
    </citation>
    <scope>NUCLEOTIDE SEQUENCE</scope>
    <source>
        <strain evidence="10">IBT 29677</strain>
    </source>
</reference>